<protein>
    <submittedName>
        <fullName evidence="2">Uncharacterized protein</fullName>
    </submittedName>
</protein>
<evidence type="ECO:0000313" key="3">
    <source>
        <dbReference type="Proteomes" id="UP000041254"/>
    </source>
</evidence>
<reference evidence="2 3" key="1">
    <citation type="submission" date="2014-11" db="EMBL/GenBank/DDBJ databases">
        <authorList>
            <person name="Zhu J."/>
            <person name="Qi W."/>
            <person name="Song R."/>
        </authorList>
    </citation>
    <scope>NUCLEOTIDE SEQUENCE [LARGE SCALE GENOMIC DNA]</scope>
</reference>
<proteinExistence type="predicted"/>
<sequence>MCIPAAWWGRFQTGHKIGRREWQQYADQMALKRRLHSREAKRGLSHHRQSPVPHPGLSSSCRPVDLTGLLVHLENAPKTSGYHADVRRQQDTAETCTALLHLIDSEEAAAGVASDQRFNVLIGSSFVSRLVSIHCCDGTERAESQRMVSLGISRVMNASREWVLMELVEETTLKLELMKDAARCPTCGRRRYKQLCFDLPNDVLPFAAKRNQNVCKNNGDIDRSIRAPSPYTFP</sequence>
<dbReference type="PhylomeDB" id="A0A0G4F043"/>
<dbReference type="InParanoid" id="A0A0G4F043"/>
<dbReference type="VEuPathDB" id="CryptoDB:Vbra_8672"/>
<dbReference type="EMBL" id="CDMY01000353">
    <property type="protein sequence ID" value="CEM04574.1"/>
    <property type="molecule type" value="Genomic_DNA"/>
</dbReference>
<dbReference type="AlphaFoldDB" id="A0A0G4F043"/>
<organism evidence="2 3">
    <name type="scientific">Vitrella brassicaformis (strain CCMP3155)</name>
    <dbReference type="NCBI Taxonomy" id="1169540"/>
    <lineage>
        <taxon>Eukaryota</taxon>
        <taxon>Sar</taxon>
        <taxon>Alveolata</taxon>
        <taxon>Colpodellida</taxon>
        <taxon>Vitrellaceae</taxon>
        <taxon>Vitrella</taxon>
    </lineage>
</organism>
<dbReference type="Proteomes" id="UP000041254">
    <property type="component" value="Unassembled WGS sequence"/>
</dbReference>
<name>A0A0G4F043_VITBC</name>
<accession>A0A0G4F043</accession>
<dbReference type="Gene3D" id="3.90.70.10">
    <property type="entry name" value="Cysteine proteinases"/>
    <property type="match status" value="1"/>
</dbReference>
<feature type="region of interest" description="Disordered" evidence="1">
    <location>
        <begin position="39"/>
        <end position="59"/>
    </location>
</feature>
<dbReference type="SUPFAM" id="SSF54001">
    <property type="entry name" value="Cysteine proteinases"/>
    <property type="match status" value="1"/>
</dbReference>
<keyword evidence="3" id="KW-1185">Reference proteome</keyword>
<gene>
    <name evidence="2" type="ORF">Vbra_8672</name>
</gene>
<dbReference type="InterPro" id="IPR038765">
    <property type="entry name" value="Papain-like_cys_pep_sf"/>
</dbReference>
<evidence type="ECO:0000256" key="1">
    <source>
        <dbReference type="SAM" id="MobiDB-lite"/>
    </source>
</evidence>
<evidence type="ECO:0000313" key="2">
    <source>
        <dbReference type="EMBL" id="CEM04574.1"/>
    </source>
</evidence>